<dbReference type="Proteomes" id="UP000181951">
    <property type="component" value="Unassembled WGS sequence"/>
</dbReference>
<protein>
    <submittedName>
        <fullName evidence="2">Helix-turn-helix domain-containing protein</fullName>
    </submittedName>
</protein>
<feature type="domain" description="HTH cro/C1-type" evidence="1">
    <location>
        <begin position="21"/>
        <end position="76"/>
    </location>
</feature>
<dbReference type="Pfam" id="PF19054">
    <property type="entry name" value="DUF5753"/>
    <property type="match status" value="1"/>
</dbReference>
<dbReference type="RefSeq" id="WP_069461921.1">
    <property type="nucleotide sequence ID" value="NZ_FODD01000019.1"/>
</dbReference>
<proteinExistence type="predicted"/>
<dbReference type="SUPFAM" id="SSF47413">
    <property type="entry name" value="lambda repressor-like DNA-binding domains"/>
    <property type="match status" value="1"/>
</dbReference>
<evidence type="ECO:0000259" key="1">
    <source>
        <dbReference type="PROSITE" id="PS50943"/>
    </source>
</evidence>
<evidence type="ECO:0000313" key="2">
    <source>
        <dbReference type="EMBL" id="SEO19434.1"/>
    </source>
</evidence>
<dbReference type="InterPro" id="IPR001387">
    <property type="entry name" value="Cro/C1-type_HTH"/>
</dbReference>
<dbReference type="SMART" id="SM00530">
    <property type="entry name" value="HTH_XRE"/>
    <property type="match status" value="1"/>
</dbReference>
<dbReference type="GO" id="GO:0003677">
    <property type="term" value="F:DNA binding"/>
    <property type="evidence" value="ECO:0007669"/>
    <property type="project" value="InterPro"/>
</dbReference>
<reference evidence="2 3" key="1">
    <citation type="submission" date="2016-10" db="EMBL/GenBank/DDBJ databases">
        <authorList>
            <person name="de Groot N.N."/>
        </authorList>
    </citation>
    <scope>NUCLEOTIDE SEQUENCE [LARGE SCALE GENOMIC DNA]</scope>
    <source>
        <strain evidence="2 3">CGMCC 4.2026</strain>
    </source>
</reference>
<dbReference type="EMBL" id="FODD01000019">
    <property type="protein sequence ID" value="SEO19434.1"/>
    <property type="molecule type" value="Genomic_DNA"/>
</dbReference>
<dbReference type="InterPro" id="IPR043917">
    <property type="entry name" value="DUF5753"/>
</dbReference>
<dbReference type="PROSITE" id="PS50943">
    <property type="entry name" value="HTH_CROC1"/>
    <property type="match status" value="1"/>
</dbReference>
<accession>A0A1H8MQC6</accession>
<dbReference type="Pfam" id="PF13560">
    <property type="entry name" value="HTH_31"/>
    <property type="match status" value="1"/>
</dbReference>
<dbReference type="AlphaFoldDB" id="A0A1H8MQC6"/>
<dbReference type="STRING" id="310780.SAMN05216267_1019130"/>
<name>A0A1H8MQC6_9ACTN</name>
<dbReference type="InterPro" id="IPR010982">
    <property type="entry name" value="Lambda_DNA-bd_dom_sf"/>
</dbReference>
<sequence>MITDVEAATPALCRLQLANELRQLRLASGLKGAQVVTKMRWSPSKLTRLETGENSEVHPEDVAALCEIYRAEPETRARLIAYATVTKTRRDWWLSPEYRPVIGPGFKAFLDLEASASALQNYESEFVPGLLQTGAYVRIIHQRAHQGLPAEDIDRLVALRTTRQDVLSRPESPLKYTAILNEAVLRRQVGSSALMRDQLTHIVEVVESRPNVRVQVVPFRLGAHAGMNGSFVVLQFPDQVALKPMVYMENLTEALVRRGDKDVERYSDAFTDLQALAPGPQESLSLIKEAIKEQ</sequence>
<organism evidence="2 3">
    <name type="scientific">Actinacidiphila rubida</name>
    <dbReference type="NCBI Taxonomy" id="310780"/>
    <lineage>
        <taxon>Bacteria</taxon>
        <taxon>Bacillati</taxon>
        <taxon>Actinomycetota</taxon>
        <taxon>Actinomycetes</taxon>
        <taxon>Kitasatosporales</taxon>
        <taxon>Streptomycetaceae</taxon>
        <taxon>Actinacidiphila</taxon>
    </lineage>
</organism>
<dbReference type="Gene3D" id="1.10.260.40">
    <property type="entry name" value="lambda repressor-like DNA-binding domains"/>
    <property type="match status" value="1"/>
</dbReference>
<keyword evidence="3" id="KW-1185">Reference proteome</keyword>
<dbReference type="OrthoDB" id="4285266at2"/>
<dbReference type="CDD" id="cd00093">
    <property type="entry name" value="HTH_XRE"/>
    <property type="match status" value="1"/>
</dbReference>
<evidence type="ECO:0000313" key="3">
    <source>
        <dbReference type="Proteomes" id="UP000181951"/>
    </source>
</evidence>
<gene>
    <name evidence="2" type="ORF">SAMN05216267_1019130</name>
</gene>